<evidence type="ECO:0000256" key="1">
    <source>
        <dbReference type="ARBA" id="ARBA00010541"/>
    </source>
</evidence>
<keyword evidence="8" id="KW-1185">Reference proteome</keyword>
<protein>
    <submittedName>
        <fullName evidence="7">Peptidase S1 and S6 chymotrypsin/Hap</fullName>
    </submittedName>
</protein>
<evidence type="ECO:0000256" key="2">
    <source>
        <dbReference type="ARBA" id="ARBA00022670"/>
    </source>
</evidence>
<evidence type="ECO:0000256" key="4">
    <source>
        <dbReference type="SAM" id="MobiDB-lite"/>
    </source>
</evidence>
<dbReference type="Proteomes" id="UP000217895">
    <property type="component" value="Chromosome"/>
</dbReference>
<keyword evidence="3" id="KW-0378">Hydrolase</keyword>
<dbReference type="NCBIfam" id="NF041521">
    <property type="entry name" value="HhoA_HhoB_HtrA"/>
    <property type="match status" value="1"/>
</dbReference>
<dbReference type="InterPro" id="IPR036034">
    <property type="entry name" value="PDZ_sf"/>
</dbReference>
<accession>A0A1Z4J8W3</accession>
<dbReference type="PRINTS" id="PR00834">
    <property type="entry name" value="PROTEASES2C"/>
</dbReference>
<dbReference type="InterPro" id="IPR001478">
    <property type="entry name" value="PDZ"/>
</dbReference>
<feature type="signal peptide" evidence="5">
    <location>
        <begin position="1"/>
        <end position="22"/>
    </location>
</feature>
<organism evidence="7 8">
    <name type="scientific">Leptolyngbya boryana NIES-2135</name>
    <dbReference type="NCBI Taxonomy" id="1973484"/>
    <lineage>
        <taxon>Bacteria</taxon>
        <taxon>Bacillati</taxon>
        <taxon>Cyanobacteriota</taxon>
        <taxon>Cyanophyceae</taxon>
        <taxon>Leptolyngbyales</taxon>
        <taxon>Leptolyngbyaceae</taxon>
        <taxon>Leptolyngbya group</taxon>
        <taxon>Leptolyngbya</taxon>
    </lineage>
</organism>
<evidence type="ECO:0000313" key="8">
    <source>
        <dbReference type="Proteomes" id="UP000217895"/>
    </source>
</evidence>
<dbReference type="AlphaFoldDB" id="A0A1Z4J8W3"/>
<dbReference type="Pfam" id="PF17820">
    <property type="entry name" value="PDZ_6"/>
    <property type="match status" value="1"/>
</dbReference>
<dbReference type="PROSITE" id="PS50106">
    <property type="entry name" value="PDZ"/>
    <property type="match status" value="1"/>
</dbReference>
<dbReference type="Gene3D" id="2.40.10.10">
    <property type="entry name" value="Trypsin-like serine proteases"/>
    <property type="match status" value="2"/>
</dbReference>
<feature type="compositionally biased region" description="Polar residues" evidence="4">
    <location>
        <begin position="30"/>
        <end position="40"/>
    </location>
</feature>
<feature type="chain" id="PRO_5011112299" evidence="5">
    <location>
        <begin position="23"/>
        <end position="392"/>
    </location>
</feature>
<keyword evidence="2" id="KW-0645">Protease</keyword>
<name>A0A1Z4J8W3_LEPBY</name>
<dbReference type="SUPFAM" id="SSF50494">
    <property type="entry name" value="Trypsin-like serine proteases"/>
    <property type="match status" value="1"/>
</dbReference>
<keyword evidence="5" id="KW-0732">Signal</keyword>
<dbReference type="Pfam" id="PF13365">
    <property type="entry name" value="Trypsin_2"/>
    <property type="match status" value="1"/>
</dbReference>
<dbReference type="PANTHER" id="PTHR22939">
    <property type="entry name" value="SERINE PROTEASE FAMILY S1C HTRA-RELATED"/>
    <property type="match status" value="1"/>
</dbReference>
<dbReference type="InterPro" id="IPR048172">
    <property type="entry name" value="HhoA_HhoB_HtrA-like"/>
</dbReference>
<dbReference type="Gene3D" id="2.30.42.10">
    <property type="match status" value="1"/>
</dbReference>
<dbReference type="PROSITE" id="PS51257">
    <property type="entry name" value="PROKAR_LIPOPROTEIN"/>
    <property type="match status" value="1"/>
</dbReference>
<evidence type="ECO:0000313" key="7">
    <source>
        <dbReference type="EMBL" id="BAY53205.1"/>
    </source>
</evidence>
<dbReference type="InterPro" id="IPR009003">
    <property type="entry name" value="Peptidase_S1_PA"/>
</dbReference>
<gene>
    <name evidence="7" type="ORF">NIES2135_00070</name>
</gene>
<feature type="region of interest" description="Disordered" evidence="4">
    <location>
        <begin position="30"/>
        <end position="61"/>
    </location>
</feature>
<evidence type="ECO:0000259" key="6">
    <source>
        <dbReference type="PROSITE" id="PS50106"/>
    </source>
</evidence>
<dbReference type="InterPro" id="IPR043504">
    <property type="entry name" value="Peptidase_S1_PA_chymotrypsin"/>
</dbReference>
<proteinExistence type="inferred from homology"/>
<feature type="domain" description="PDZ" evidence="6">
    <location>
        <begin position="295"/>
        <end position="349"/>
    </location>
</feature>
<dbReference type="GO" id="GO:0006508">
    <property type="term" value="P:proteolysis"/>
    <property type="evidence" value="ECO:0007669"/>
    <property type="project" value="UniProtKB-KW"/>
</dbReference>
<comment type="similarity">
    <text evidence="1">Belongs to the peptidase S1C family.</text>
</comment>
<dbReference type="InterPro" id="IPR041489">
    <property type="entry name" value="PDZ_6"/>
</dbReference>
<dbReference type="GO" id="GO:0004252">
    <property type="term" value="F:serine-type endopeptidase activity"/>
    <property type="evidence" value="ECO:0007669"/>
    <property type="project" value="InterPro"/>
</dbReference>
<dbReference type="InterPro" id="IPR001940">
    <property type="entry name" value="Peptidase_S1C"/>
</dbReference>
<evidence type="ECO:0000256" key="5">
    <source>
        <dbReference type="SAM" id="SignalP"/>
    </source>
</evidence>
<dbReference type="SMART" id="SM00228">
    <property type="entry name" value="PDZ"/>
    <property type="match status" value="1"/>
</dbReference>
<reference evidence="7 8" key="1">
    <citation type="submission" date="2017-06" db="EMBL/GenBank/DDBJ databases">
        <title>Genome sequencing of cyanobaciteial culture collection at National Institute for Environmental Studies (NIES).</title>
        <authorList>
            <person name="Hirose Y."/>
            <person name="Shimura Y."/>
            <person name="Fujisawa T."/>
            <person name="Nakamura Y."/>
            <person name="Kawachi M."/>
        </authorList>
    </citation>
    <scope>NUCLEOTIDE SEQUENCE [LARGE SCALE GENOMIC DNA]</scope>
    <source>
        <strain evidence="7 8">NIES-2135</strain>
    </source>
</reference>
<sequence>MASIIKPPLVSLTLILASLSTGCVRNLSAPQEQTVTPQAQSSNTPVPTPSNPPVANSGGNPNYVAQVVEQVGPAVVRVNSTRTLQQPTNDPYLRRFFGEQSPTQQRVQRGTGSGFIISQDGRILTNAHVVDNADTVSIVLKDGRRFDAKVLGSDRVTDVAVLKIETTGLPTARLGNSDNLQPGQAAIAIGNPLGLDNTVTEGIVSATGRSSSDVGVPAERVRFIQTDAAINPGNSGGPLLNANGEVIGINTAIIQGAQGIGFAIPINTAQQVAEQLITKGQVTHPYLGVLMTDLTPELRDQINRSNVGFQVNQTTGVLIVRVAENSPAARAGLRPGDVLISINGNAVQNTEQVQKTIEGAQLNNPLPMTVQRNDRSVAVNVRPTQLPPPDAS</sequence>
<dbReference type="EMBL" id="AP018203">
    <property type="protein sequence ID" value="BAY53205.1"/>
    <property type="molecule type" value="Genomic_DNA"/>
</dbReference>
<evidence type="ECO:0000256" key="3">
    <source>
        <dbReference type="ARBA" id="ARBA00022801"/>
    </source>
</evidence>
<dbReference type="SUPFAM" id="SSF50156">
    <property type="entry name" value="PDZ domain-like"/>
    <property type="match status" value="1"/>
</dbReference>
<dbReference type="PANTHER" id="PTHR22939:SF129">
    <property type="entry name" value="SERINE PROTEASE HTRA2, MITOCHONDRIAL"/>
    <property type="match status" value="1"/>
</dbReference>